<dbReference type="NCBIfam" id="TIGR04215">
    <property type="entry name" value="choice_anch_A"/>
    <property type="match status" value="1"/>
</dbReference>
<dbReference type="EMBL" id="BMWW01000002">
    <property type="protein sequence ID" value="GGY82290.1"/>
    <property type="molecule type" value="Genomic_DNA"/>
</dbReference>
<keyword evidence="1" id="KW-0732">Signal</keyword>
<evidence type="ECO:0000313" key="4">
    <source>
        <dbReference type="EMBL" id="QBQ38465.1"/>
    </source>
</evidence>
<name>A0A4P7BL72_9BURK</name>
<dbReference type="RefSeq" id="WP_134387166.1">
    <property type="nucleotide sequence ID" value="NZ_BMWW01000002.1"/>
</dbReference>
<keyword evidence="5" id="KW-1185">Reference proteome</keyword>
<reference evidence="3" key="1">
    <citation type="journal article" date="2014" name="Int. J. Syst. Evol. Microbiol.">
        <title>Complete genome sequence of Corynebacterium casei LMG S-19264T (=DSM 44701T), isolated from a smear-ripened cheese.</title>
        <authorList>
            <consortium name="US DOE Joint Genome Institute (JGI-PGF)"/>
            <person name="Walter F."/>
            <person name="Albersmeier A."/>
            <person name="Kalinowski J."/>
            <person name="Ruckert C."/>
        </authorList>
    </citation>
    <scope>NUCLEOTIDE SEQUENCE</scope>
    <source>
        <strain evidence="3">KCTC 12344</strain>
    </source>
</reference>
<dbReference type="Proteomes" id="UP000619512">
    <property type="component" value="Unassembled WGS sequence"/>
</dbReference>
<dbReference type="InterPro" id="IPR026588">
    <property type="entry name" value="Choice_anch_A"/>
</dbReference>
<protein>
    <submittedName>
        <fullName evidence="4">Choice-of-anchor A family protein</fullName>
    </submittedName>
</protein>
<feature type="signal peptide" evidence="1">
    <location>
        <begin position="1"/>
        <end position="22"/>
    </location>
</feature>
<sequence length="347" mass="34679">MTRLLTTALTIAFAAGTTFASAAATAPLTANQVLNQLNVVALDTIDSTSHVDGRTWAGGSVKGGDYGQHLGSAPASAYAGLTAQGAASNLHVNGGGAVIGGSLANATINSGASVVKGGASGTNFNGPAYVAGASAWNNFNGGRVTDLTAAMQSADAAAGSTDFGNLLAGLSASLNGLADTGSTVAVNGNKAVFNAKADASGVAVFDLDAIDESLFRMGEFEFHLNGASTVIFNTDVTTASINANFLGGSAQAIGGKAIWNFSSATSLTLGSQFGGAVLATGATLTNWQNIEGGVFVQDLVQRGEIHLQPFTGNVPLLPVPEPMSVWLLLGGLVVLGARATTRQAPFR</sequence>
<reference evidence="3" key="3">
    <citation type="submission" date="2022-12" db="EMBL/GenBank/DDBJ databases">
        <authorList>
            <person name="Sun Q."/>
            <person name="Kim S."/>
        </authorList>
    </citation>
    <scope>NUCLEOTIDE SEQUENCE</scope>
    <source>
        <strain evidence="3">KCTC 12344</strain>
    </source>
</reference>
<dbReference type="Proteomes" id="UP000294359">
    <property type="component" value="Chromosome"/>
</dbReference>
<evidence type="ECO:0000259" key="2">
    <source>
        <dbReference type="Pfam" id="PF20597"/>
    </source>
</evidence>
<evidence type="ECO:0000313" key="6">
    <source>
        <dbReference type="Proteomes" id="UP000619512"/>
    </source>
</evidence>
<dbReference type="Pfam" id="PF20597">
    <property type="entry name" value="pAdhesive_15"/>
    <property type="match status" value="1"/>
</dbReference>
<feature type="chain" id="PRO_5044606988" evidence="1">
    <location>
        <begin position="23"/>
        <end position="347"/>
    </location>
</feature>
<evidence type="ECO:0000256" key="1">
    <source>
        <dbReference type="SAM" id="SignalP"/>
    </source>
</evidence>
<dbReference type="AlphaFoldDB" id="A0A4P7BL72"/>
<dbReference type="OrthoDB" id="8718058at2"/>
<organism evidence="3 6">
    <name type="scientific">Pseudoduganella plicata</name>
    <dbReference type="NCBI Taxonomy" id="321984"/>
    <lineage>
        <taxon>Bacteria</taxon>
        <taxon>Pseudomonadati</taxon>
        <taxon>Pseudomonadota</taxon>
        <taxon>Betaproteobacteria</taxon>
        <taxon>Burkholderiales</taxon>
        <taxon>Oxalobacteraceae</taxon>
        <taxon>Telluria group</taxon>
        <taxon>Pseudoduganella</taxon>
    </lineage>
</organism>
<reference evidence="4 5" key="2">
    <citation type="submission" date="2019-03" db="EMBL/GenBank/DDBJ databases">
        <title>Draft Genome Sequences of Six Type Strains of the Genus Massilia.</title>
        <authorList>
            <person name="Miess H."/>
            <person name="Frediansyhah A."/>
            <person name="Gross H."/>
        </authorList>
    </citation>
    <scope>NUCLEOTIDE SEQUENCE [LARGE SCALE GENOMIC DNA]</scope>
    <source>
        <strain evidence="4 5">DSM 17505</strain>
    </source>
</reference>
<evidence type="ECO:0000313" key="3">
    <source>
        <dbReference type="EMBL" id="GGY82290.1"/>
    </source>
</evidence>
<feature type="domain" description="Choice-of-anchor A" evidence="2">
    <location>
        <begin position="32"/>
        <end position="307"/>
    </location>
</feature>
<accession>A0A4P7BL72</accession>
<gene>
    <name evidence="4" type="ORF">E1742_21490</name>
    <name evidence="3" type="ORF">GCM10007388_13970</name>
</gene>
<proteinExistence type="predicted"/>
<evidence type="ECO:0000313" key="5">
    <source>
        <dbReference type="Proteomes" id="UP000294359"/>
    </source>
</evidence>
<dbReference type="EMBL" id="CP038026">
    <property type="protein sequence ID" value="QBQ38465.1"/>
    <property type="molecule type" value="Genomic_DNA"/>
</dbReference>